<reference evidence="3 4" key="1">
    <citation type="submission" date="2017-05" db="EMBL/GenBank/DDBJ databases">
        <title>Vagococcus spp. assemblies.</title>
        <authorList>
            <person name="Gulvik C.A."/>
        </authorList>
    </citation>
    <scope>NUCLEOTIDE SEQUENCE [LARGE SCALE GENOMIC DNA]</scope>
    <source>
        <strain evidence="3 4">LMG 24798</strain>
    </source>
</reference>
<dbReference type="AlphaFoldDB" id="A0A430AVN2"/>
<name>A0A430AVN2_9ENTE</name>
<dbReference type="RefSeq" id="WP_126813563.1">
    <property type="nucleotide sequence ID" value="NZ_NGKC01000006.1"/>
</dbReference>
<dbReference type="CDD" id="cd01298">
    <property type="entry name" value="ATZ_TRZ_like"/>
    <property type="match status" value="1"/>
</dbReference>
<evidence type="ECO:0000313" key="4">
    <source>
        <dbReference type="Proteomes" id="UP000286773"/>
    </source>
</evidence>
<organism evidence="3 4">
    <name type="scientific">Vagococcus acidifermentans</name>
    <dbReference type="NCBI Taxonomy" id="564710"/>
    <lineage>
        <taxon>Bacteria</taxon>
        <taxon>Bacillati</taxon>
        <taxon>Bacillota</taxon>
        <taxon>Bacilli</taxon>
        <taxon>Lactobacillales</taxon>
        <taxon>Enterococcaceae</taxon>
        <taxon>Vagococcus</taxon>
    </lineage>
</organism>
<dbReference type="PANTHER" id="PTHR43794">
    <property type="entry name" value="AMINOHYDROLASE SSNA-RELATED"/>
    <property type="match status" value="1"/>
</dbReference>
<evidence type="ECO:0000313" key="3">
    <source>
        <dbReference type="EMBL" id="RSU12117.1"/>
    </source>
</evidence>
<dbReference type="OrthoDB" id="9797498at2"/>
<comment type="caution">
    <text evidence="3">The sequence shown here is derived from an EMBL/GenBank/DDBJ whole genome shotgun (WGS) entry which is preliminary data.</text>
</comment>
<sequence>MLLIGNGKLITRNPEQMLIEDGCVAIEGTQVKQVGITKDVKASYPDADFIDAKGKLIMPGFINMHNHIYSTFARGLSIRGYHPKNFMDILRDQWWRIDSELNLKDCYHSAATAYLDSVKNGVTTVFDHHASYGEVSGSLAELSRAADEIGVRTCLCYEVSDRNGEEQMKQAVKENADFIQAAASRTDDMQKAMMGMHASFTLSDASMALCKEQTPDGIGYHIHVAEGMDDLYDSLKKYGKPIVNRLFELGLLGEKTMLGHCIYIDPREMDIIRETDTMVVTNPESNMGNAVGCPPAMKMFNEFGIMMGLGTDGYTNDMTESFKVANIIHKHHLVDPNAAWSEVPAMLFDNNPKMANRYFDKPLGVIKEGASADIIVVDYHSPTPITENNINSHILFGVNGRAVTDTIINGTVRMKDREMVGIDEEKIYADAQAQAHDLWKRING</sequence>
<dbReference type="InterPro" id="IPR050287">
    <property type="entry name" value="MTA/SAH_deaminase"/>
</dbReference>
<dbReference type="NCBIfam" id="TIGR03314">
    <property type="entry name" value="Se_ssnA"/>
    <property type="match status" value="1"/>
</dbReference>
<dbReference type="Pfam" id="PF01979">
    <property type="entry name" value="Amidohydro_1"/>
    <property type="match status" value="1"/>
</dbReference>
<keyword evidence="1 3" id="KW-0378">Hydrolase</keyword>
<dbReference type="SUPFAM" id="SSF51556">
    <property type="entry name" value="Metallo-dependent hydrolases"/>
    <property type="match status" value="1"/>
</dbReference>
<proteinExistence type="predicted"/>
<feature type="domain" description="Amidohydrolase-related" evidence="2">
    <location>
        <begin position="57"/>
        <end position="412"/>
    </location>
</feature>
<gene>
    <name evidence="3" type="ORF">CBF27_06735</name>
</gene>
<dbReference type="PANTHER" id="PTHR43794:SF11">
    <property type="entry name" value="AMIDOHYDROLASE-RELATED DOMAIN-CONTAINING PROTEIN"/>
    <property type="match status" value="1"/>
</dbReference>
<evidence type="ECO:0000259" key="2">
    <source>
        <dbReference type="Pfam" id="PF01979"/>
    </source>
</evidence>
<dbReference type="InterPro" id="IPR011059">
    <property type="entry name" value="Metal-dep_hydrolase_composite"/>
</dbReference>
<dbReference type="InterPro" id="IPR006680">
    <property type="entry name" value="Amidohydro-rel"/>
</dbReference>
<dbReference type="Gene3D" id="3.20.20.140">
    <property type="entry name" value="Metal-dependent hydrolases"/>
    <property type="match status" value="1"/>
</dbReference>
<keyword evidence="4" id="KW-1185">Reference proteome</keyword>
<dbReference type="InterPro" id="IPR032466">
    <property type="entry name" value="Metal_Hydrolase"/>
</dbReference>
<dbReference type="NCBIfam" id="NF005540">
    <property type="entry name" value="PRK07203.1"/>
    <property type="match status" value="1"/>
</dbReference>
<dbReference type="GO" id="GO:0016810">
    <property type="term" value="F:hydrolase activity, acting on carbon-nitrogen (but not peptide) bonds"/>
    <property type="evidence" value="ECO:0007669"/>
    <property type="project" value="InterPro"/>
</dbReference>
<evidence type="ECO:0000256" key="1">
    <source>
        <dbReference type="ARBA" id="ARBA00022801"/>
    </source>
</evidence>
<dbReference type="SUPFAM" id="SSF51338">
    <property type="entry name" value="Composite domain of metallo-dependent hydrolases"/>
    <property type="match status" value="1"/>
</dbReference>
<dbReference type="Proteomes" id="UP000286773">
    <property type="component" value="Unassembled WGS sequence"/>
</dbReference>
<accession>A0A430AVN2</accession>
<dbReference type="Gene3D" id="2.30.40.10">
    <property type="entry name" value="Urease, subunit C, domain 1"/>
    <property type="match status" value="1"/>
</dbReference>
<protein>
    <submittedName>
        <fullName evidence="3">Chlorohydrolase</fullName>
    </submittedName>
</protein>
<dbReference type="InterPro" id="IPR017700">
    <property type="entry name" value="Aminohydrolase_SsnA"/>
</dbReference>
<dbReference type="EMBL" id="NGKC01000006">
    <property type="protein sequence ID" value="RSU12117.1"/>
    <property type="molecule type" value="Genomic_DNA"/>
</dbReference>